<accession>M5EQP5</accession>
<proteinExistence type="predicted"/>
<dbReference type="EMBL" id="CAUM01000097">
    <property type="protein sequence ID" value="CCV06418.1"/>
    <property type="molecule type" value="Genomic_DNA"/>
</dbReference>
<comment type="caution">
    <text evidence="1">The sequence shown here is derived from an EMBL/GenBank/DDBJ whole genome shotgun (WGS) entry which is preliminary data.</text>
</comment>
<dbReference type="STRING" id="1297569.MESS2_310043"/>
<gene>
    <name evidence="1" type="ORF">MESS2_310043</name>
</gene>
<evidence type="ECO:0000313" key="2">
    <source>
        <dbReference type="Proteomes" id="UP000012062"/>
    </source>
</evidence>
<evidence type="ECO:0008006" key="3">
    <source>
        <dbReference type="Google" id="ProtNLM"/>
    </source>
</evidence>
<dbReference type="eggNOG" id="ENOG502ZERW">
    <property type="taxonomic scope" value="Bacteria"/>
</dbReference>
<dbReference type="Pfam" id="PF06169">
    <property type="entry name" value="DUF982"/>
    <property type="match status" value="1"/>
</dbReference>
<protein>
    <recommendedName>
        <fullName evidence="3">DUF982 domain-containing protein</fullName>
    </recommendedName>
</protein>
<name>M5EQP5_9HYPH</name>
<keyword evidence="2" id="KW-1185">Reference proteome</keyword>
<reference evidence="1 2" key="1">
    <citation type="submission" date="2013-02" db="EMBL/GenBank/DDBJ databases">
        <authorList>
            <person name="Genoscope - CEA"/>
        </authorList>
    </citation>
    <scope>NUCLEOTIDE SEQUENCE [LARGE SCALE GENOMIC DNA]</scope>
    <source>
        <strain evidence="1 2">STM 2683</strain>
    </source>
</reference>
<dbReference type="InterPro" id="IPR010385">
    <property type="entry name" value="DUF982"/>
</dbReference>
<dbReference type="Proteomes" id="UP000012062">
    <property type="component" value="Unassembled WGS sequence"/>
</dbReference>
<organism evidence="1 2">
    <name type="scientific">Mesorhizobium metallidurans STM 2683</name>
    <dbReference type="NCBI Taxonomy" id="1297569"/>
    <lineage>
        <taxon>Bacteria</taxon>
        <taxon>Pseudomonadati</taxon>
        <taxon>Pseudomonadota</taxon>
        <taxon>Alphaproteobacteria</taxon>
        <taxon>Hyphomicrobiales</taxon>
        <taxon>Phyllobacteriaceae</taxon>
        <taxon>Mesorhizobium</taxon>
    </lineage>
</organism>
<dbReference type="Gene3D" id="6.10.250.730">
    <property type="match status" value="1"/>
</dbReference>
<sequence>MREREAHIRPRFASGDGVRAAMENNRFETPVTVKSATDGTNQLLRTAREASDYLLNSWPGKRSPKHREALQACHDALAGDKPAMNARRAFIAAAREVNVFVSDKASA</sequence>
<dbReference type="AlphaFoldDB" id="M5EQP5"/>
<evidence type="ECO:0000313" key="1">
    <source>
        <dbReference type="EMBL" id="CCV06418.1"/>
    </source>
</evidence>